<comment type="similarity">
    <text evidence="1">Belongs to the UPF0337 (CsbD) family.</text>
</comment>
<dbReference type="EMBL" id="SJPT01000002">
    <property type="protein sequence ID" value="TWU25137.1"/>
    <property type="molecule type" value="Genomic_DNA"/>
</dbReference>
<dbReference type="InterPro" id="IPR036629">
    <property type="entry name" value="YjbJ_sf"/>
</dbReference>
<organism evidence="4 5">
    <name type="scientific">Novipirellula galeiformis</name>
    <dbReference type="NCBI Taxonomy" id="2528004"/>
    <lineage>
        <taxon>Bacteria</taxon>
        <taxon>Pseudomonadati</taxon>
        <taxon>Planctomycetota</taxon>
        <taxon>Planctomycetia</taxon>
        <taxon>Pirellulales</taxon>
        <taxon>Pirellulaceae</taxon>
        <taxon>Novipirellula</taxon>
    </lineage>
</organism>
<evidence type="ECO:0000313" key="4">
    <source>
        <dbReference type="EMBL" id="TWU25137.1"/>
    </source>
</evidence>
<proteinExistence type="inferred from homology"/>
<keyword evidence="2" id="KW-0472">Membrane</keyword>
<name>A0A5C6CNE9_9BACT</name>
<reference evidence="4 5" key="1">
    <citation type="submission" date="2019-02" db="EMBL/GenBank/DDBJ databases">
        <title>Deep-cultivation of Planctomycetes and their phenomic and genomic characterization uncovers novel biology.</title>
        <authorList>
            <person name="Wiegand S."/>
            <person name="Jogler M."/>
            <person name="Boedeker C."/>
            <person name="Pinto D."/>
            <person name="Vollmers J."/>
            <person name="Rivas-Marin E."/>
            <person name="Kohn T."/>
            <person name="Peeters S.H."/>
            <person name="Heuer A."/>
            <person name="Rast P."/>
            <person name="Oberbeckmann S."/>
            <person name="Bunk B."/>
            <person name="Jeske O."/>
            <person name="Meyerdierks A."/>
            <person name="Storesund J.E."/>
            <person name="Kallscheuer N."/>
            <person name="Luecker S."/>
            <person name="Lage O.M."/>
            <person name="Pohl T."/>
            <person name="Merkel B.J."/>
            <person name="Hornburger P."/>
            <person name="Mueller R.-W."/>
            <person name="Bruemmer F."/>
            <person name="Labrenz M."/>
            <person name="Spormann A.M."/>
            <person name="Op Den Camp H."/>
            <person name="Overmann J."/>
            <person name="Amann R."/>
            <person name="Jetten M.S.M."/>
            <person name="Mascher T."/>
            <person name="Medema M.H."/>
            <person name="Devos D.P."/>
            <person name="Kaster A.-K."/>
            <person name="Ovreas L."/>
            <person name="Rohde M."/>
            <person name="Galperin M.Y."/>
            <person name="Jogler C."/>
        </authorList>
    </citation>
    <scope>NUCLEOTIDE SEQUENCE [LARGE SCALE GENOMIC DNA]</scope>
    <source>
        <strain evidence="4 5">Pla52o</strain>
    </source>
</reference>
<keyword evidence="2" id="KW-1133">Transmembrane helix</keyword>
<dbReference type="AlphaFoldDB" id="A0A5C6CNE9"/>
<accession>A0A5C6CNE9</accession>
<dbReference type="InterPro" id="IPR050423">
    <property type="entry name" value="UPF0337_stress_rsp"/>
</dbReference>
<evidence type="ECO:0000313" key="5">
    <source>
        <dbReference type="Proteomes" id="UP000316304"/>
    </source>
</evidence>
<protein>
    <recommendedName>
        <fullName evidence="3">CsbD-like domain-containing protein</fullName>
    </recommendedName>
</protein>
<evidence type="ECO:0000256" key="2">
    <source>
        <dbReference type="SAM" id="Phobius"/>
    </source>
</evidence>
<dbReference type="RefSeq" id="WP_197169052.1">
    <property type="nucleotide sequence ID" value="NZ_SJPT01000002.1"/>
</dbReference>
<comment type="caution">
    <text evidence="4">The sequence shown here is derived from an EMBL/GenBank/DDBJ whole genome shotgun (WGS) entry which is preliminary data.</text>
</comment>
<dbReference type="PANTHER" id="PTHR34977:SF1">
    <property type="entry name" value="UPF0337 PROTEIN YJBJ"/>
    <property type="match status" value="1"/>
</dbReference>
<evidence type="ECO:0000259" key="3">
    <source>
        <dbReference type="Pfam" id="PF05532"/>
    </source>
</evidence>
<keyword evidence="5" id="KW-1185">Reference proteome</keyword>
<feature type="domain" description="CsbD-like" evidence="3">
    <location>
        <begin position="6"/>
        <end position="56"/>
    </location>
</feature>
<evidence type="ECO:0000256" key="1">
    <source>
        <dbReference type="ARBA" id="ARBA00009129"/>
    </source>
</evidence>
<sequence>MITKQEISGKWKTVTGAVKEKYGQITDDELSQVEGDTEQLVGLIQQKTGQGREQIEAFLHETCEQCESSFSHLSGVASSYAESASDSVREGYEQVARRAREGYEHSAETVAQRPMESVVVALGVGLVTGIAIGLAIAGRQAHEPTWRERWAR</sequence>
<dbReference type="Proteomes" id="UP000316304">
    <property type="component" value="Unassembled WGS sequence"/>
</dbReference>
<dbReference type="Gene3D" id="1.10.1470.10">
    <property type="entry name" value="YjbJ"/>
    <property type="match status" value="1"/>
</dbReference>
<dbReference type="Pfam" id="PF05532">
    <property type="entry name" value="CsbD"/>
    <property type="match status" value="1"/>
</dbReference>
<gene>
    <name evidence="4" type="ORF">Pla52o_14350</name>
</gene>
<dbReference type="SUPFAM" id="SSF69047">
    <property type="entry name" value="Hypothetical protein YjbJ"/>
    <property type="match status" value="1"/>
</dbReference>
<dbReference type="PANTHER" id="PTHR34977">
    <property type="entry name" value="UPF0337 PROTEIN YJBJ"/>
    <property type="match status" value="1"/>
</dbReference>
<keyword evidence="2" id="KW-0812">Transmembrane</keyword>
<feature type="transmembrane region" description="Helical" evidence="2">
    <location>
        <begin position="118"/>
        <end position="137"/>
    </location>
</feature>
<dbReference type="InterPro" id="IPR008462">
    <property type="entry name" value="CsbD"/>
</dbReference>